<accession>A0A4R5KP44</accession>
<dbReference type="EMBL" id="SMRT01000005">
    <property type="protein sequence ID" value="TDF97469.1"/>
    <property type="molecule type" value="Genomic_DNA"/>
</dbReference>
<evidence type="ECO:0000256" key="1">
    <source>
        <dbReference type="SAM" id="Phobius"/>
    </source>
</evidence>
<keyword evidence="3" id="KW-1185">Reference proteome</keyword>
<dbReference type="RefSeq" id="WP_133228480.1">
    <property type="nucleotide sequence ID" value="NZ_SMRT01000005.1"/>
</dbReference>
<gene>
    <name evidence="2" type="ORF">E1757_12660</name>
</gene>
<proteinExistence type="predicted"/>
<organism evidence="2 3">
    <name type="scientific">Paenibacillus piri</name>
    <dbReference type="NCBI Taxonomy" id="2547395"/>
    <lineage>
        <taxon>Bacteria</taxon>
        <taxon>Bacillati</taxon>
        <taxon>Bacillota</taxon>
        <taxon>Bacilli</taxon>
        <taxon>Bacillales</taxon>
        <taxon>Paenibacillaceae</taxon>
        <taxon>Paenibacillus</taxon>
    </lineage>
</organism>
<name>A0A4R5KP44_9BACL</name>
<sequence length="82" mass="9640">MSAISNYIKCKTYMNKYVSIKTKRGTYKGKIVKVDKKKVYLQVSSFRDGNKAHTSFFPFILSLVLFDLLVITLLSTRHRRRF</sequence>
<feature type="transmembrane region" description="Helical" evidence="1">
    <location>
        <begin position="56"/>
        <end position="76"/>
    </location>
</feature>
<dbReference type="Gene3D" id="2.30.30.100">
    <property type="match status" value="1"/>
</dbReference>
<keyword evidence="1" id="KW-0472">Membrane</keyword>
<evidence type="ECO:0000313" key="2">
    <source>
        <dbReference type="EMBL" id="TDF97469.1"/>
    </source>
</evidence>
<evidence type="ECO:0000313" key="3">
    <source>
        <dbReference type="Proteomes" id="UP000295636"/>
    </source>
</evidence>
<protein>
    <recommendedName>
        <fullName evidence="4">KOW domain-containing protein</fullName>
    </recommendedName>
</protein>
<keyword evidence="1" id="KW-1133">Transmembrane helix</keyword>
<comment type="caution">
    <text evidence="2">The sequence shown here is derived from an EMBL/GenBank/DDBJ whole genome shotgun (WGS) entry which is preliminary data.</text>
</comment>
<keyword evidence="1" id="KW-0812">Transmembrane</keyword>
<evidence type="ECO:0008006" key="4">
    <source>
        <dbReference type="Google" id="ProtNLM"/>
    </source>
</evidence>
<reference evidence="2 3" key="1">
    <citation type="submission" date="2019-03" db="EMBL/GenBank/DDBJ databases">
        <title>This is whole genome sequence of Paenibacillus sp MS74 strain.</title>
        <authorList>
            <person name="Trinh H.N."/>
        </authorList>
    </citation>
    <scope>NUCLEOTIDE SEQUENCE [LARGE SCALE GENOMIC DNA]</scope>
    <source>
        <strain evidence="2 3">MS74</strain>
    </source>
</reference>
<dbReference type="Proteomes" id="UP000295636">
    <property type="component" value="Unassembled WGS sequence"/>
</dbReference>
<dbReference type="AlphaFoldDB" id="A0A4R5KP44"/>